<evidence type="ECO:0000256" key="1">
    <source>
        <dbReference type="SAM" id="MobiDB-lite"/>
    </source>
</evidence>
<dbReference type="AlphaFoldDB" id="A0A6H2GUK7"/>
<dbReference type="Proteomes" id="UP000502136">
    <property type="component" value="Chromosome"/>
</dbReference>
<feature type="region of interest" description="Disordered" evidence="1">
    <location>
        <begin position="1"/>
        <end position="35"/>
    </location>
</feature>
<reference evidence="2 3" key="1">
    <citation type="submission" date="2020-04" db="EMBL/GenBank/DDBJ databases">
        <title>Novel Paenibacillus strain UniB2 isolated from commercial digestive syrup.</title>
        <authorList>
            <person name="Thorat V."/>
            <person name="Kirdat K."/>
            <person name="Tiwarekar B."/>
            <person name="Yadav A."/>
        </authorList>
    </citation>
    <scope>NUCLEOTIDE SEQUENCE [LARGE SCALE GENOMIC DNA]</scope>
    <source>
        <strain evidence="2 3">UniB2</strain>
    </source>
</reference>
<gene>
    <name evidence="2" type="ORF">HGI30_05540</name>
</gene>
<accession>A0A6H2GUK7</accession>
<name>A0A6H2GUK7_9BACL</name>
<evidence type="ECO:0000313" key="2">
    <source>
        <dbReference type="EMBL" id="QJC51075.1"/>
    </source>
</evidence>
<sequence>MGGRGERRADGRRPGTGGRGGGERADGRRRARLGESGLVRFESGESAGAELALPAHGAALERRAVVGQAREADAAAG</sequence>
<dbReference type="RefSeq" id="WP_168906729.1">
    <property type="nucleotide sequence ID" value="NZ_CP051428.1"/>
</dbReference>
<proteinExistence type="predicted"/>
<feature type="compositionally biased region" description="Basic and acidic residues" evidence="1">
    <location>
        <begin position="1"/>
        <end position="13"/>
    </location>
</feature>
<dbReference type="KEGG" id="palr:HGI30_05540"/>
<dbReference type="EMBL" id="CP051428">
    <property type="protein sequence ID" value="QJC51075.1"/>
    <property type="molecule type" value="Genomic_DNA"/>
</dbReference>
<protein>
    <submittedName>
        <fullName evidence="2">Uncharacterized protein</fullName>
    </submittedName>
</protein>
<evidence type="ECO:0000313" key="3">
    <source>
        <dbReference type="Proteomes" id="UP000502136"/>
    </source>
</evidence>
<keyword evidence="3" id="KW-1185">Reference proteome</keyword>
<organism evidence="2 3">
    <name type="scientific">Paenibacillus albicereus</name>
    <dbReference type="NCBI Taxonomy" id="2726185"/>
    <lineage>
        <taxon>Bacteria</taxon>
        <taxon>Bacillati</taxon>
        <taxon>Bacillota</taxon>
        <taxon>Bacilli</taxon>
        <taxon>Bacillales</taxon>
        <taxon>Paenibacillaceae</taxon>
        <taxon>Paenibacillus</taxon>
    </lineage>
</organism>